<keyword evidence="3" id="KW-0949">S-adenosyl-L-methionine</keyword>
<proteinExistence type="predicted"/>
<dbReference type="RefSeq" id="WP_380604988.1">
    <property type="nucleotide sequence ID" value="NZ_JBHSDU010000015.1"/>
</dbReference>
<dbReference type="GO" id="GO:0032259">
    <property type="term" value="P:methylation"/>
    <property type="evidence" value="ECO:0007669"/>
    <property type="project" value="UniProtKB-KW"/>
</dbReference>
<dbReference type="PANTHER" id="PTHR43712">
    <property type="entry name" value="PUTATIVE (AFU_ORTHOLOGUE AFUA_4G14580)-RELATED"/>
    <property type="match status" value="1"/>
</dbReference>
<dbReference type="Pfam" id="PF21212">
    <property type="entry name" value="Dimerisation2-like_dom"/>
    <property type="match status" value="1"/>
</dbReference>
<dbReference type="Gene3D" id="1.10.10.10">
    <property type="entry name" value="Winged helix-like DNA-binding domain superfamily/Winged helix DNA-binding domain"/>
    <property type="match status" value="1"/>
</dbReference>
<dbReference type="Proteomes" id="UP001595904">
    <property type="component" value="Unassembled WGS sequence"/>
</dbReference>
<dbReference type="InterPro" id="IPR049480">
    <property type="entry name" value="BVU_1015-like_N"/>
</dbReference>
<keyword evidence="2" id="KW-0808">Transferase</keyword>
<dbReference type="EMBL" id="JBHSDU010000015">
    <property type="protein sequence ID" value="MFC4314091.1"/>
    <property type="molecule type" value="Genomic_DNA"/>
</dbReference>
<dbReference type="PANTHER" id="PTHR43712:SF2">
    <property type="entry name" value="O-METHYLTRANSFERASE CICE"/>
    <property type="match status" value="1"/>
</dbReference>
<dbReference type="CDD" id="cd02440">
    <property type="entry name" value="AdoMet_MTases"/>
    <property type="match status" value="1"/>
</dbReference>
<evidence type="ECO:0000256" key="3">
    <source>
        <dbReference type="ARBA" id="ARBA00022691"/>
    </source>
</evidence>
<dbReference type="PROSITE" id="PS51683">
    <property type="entry name" value="SAM_OMT_II"/>
    <property type="match status" value="1"/>
</dbReference>
<evidence type="ECO:0000313" key="6">
    <source>
        <dbReference type="EMBL" id="MFC4314091.1"/>
    </source>
</evidence>
<dbReference type="Gene3D" id="1.20.58.1390">
    <property type="match status" value="1"/>
</dbReference>
<dbReference type="InterPro" id="IPR036388">
    <property type="entry name" value="WH-like_DNA-bd_sf"/>
</dbReference>
<evidence type="ECO:0000256" key="2">
    <source>
        <dbReference type="ARBA" id="ARBA00022679"/>
    </source>
</evidence>
<dbReference type="SUPFAM" id="SSF53335">
    <property type="entry name" value="S-adenosyl-L-methionine-dependent methyltransferases"/>
    <property type="match status" value="1"/>
</dbReference>
<accession>A0ABV8T2C3</accession>
<evidence type="ECO:0000259" key="4">
    <source>
        <dbReference type="Pfam" id="PF00891"/>
    </source>
</evidence>
<dbReference type="InterPro" id="IPR029063">
    <property type="entry name" value="SAM-dependent_MTases_sf"/>
</dbReference>
<feature type="domain" description="BVU-1015-like N-terminal dimerisation-like" evidence="5">
    <location>
        <begin position="19"/>
        <end position="88"/>
    </location>
</feature>
<dbReference type="GO" id="GO:0008168">
    <property type="term" value="F:methyltransferase activity"/>
    <property type="evidence" value="ECO:0007669"/>
    <property type="project" value="UniProtKB-KW"/>
</dbReference>
<protein>
    <submittedName>
        <fullName evidence="6">Methyltransferase</fullName>
    </submittedName>
</protein>
<organism evidence="6 7">
    <name type="scientific">Steroidobacter flavus</name>
    <dbReference type="NCBI Taxonomy" id="1842136"/>
    <lineage>
        <taxon>Bacteria</taxon>
        <taxon>Pseudomonadati</taxon>
        <taxon>Pseudomonadota</taxon>
        <taxon>Gammaproteobacteria</taxon>
        <taxon>Steroidobacterales</taxon>
        <taxon>Steroidobacteraceae</taxon>
        <taxon>Steroidobacter</taxon>
    </lineage>
</organism>
<comment type="caution">
    <text evidence="6">The sequence shown here is derived from an EMBL/GenBank/DDBJ whole genome shotgun (WGS) entry which is preliminary data.</text>
</comment>
<gene>
    <name evidence="6" type="ORF">ACFPN2_33770</name>
</gene>
<dbReference type="InterPro" id="IPR016461">
    <property type="entry name" value="COMT-like"/>
</dbReference>
<dbReference type="InterPro" id="IPR001077">
    <property type="entry name" value="COMT_C"/>
</dbReference>
<reference evidence="7" key="1">
    <citation type="journal article" date="2019" name="Int. J. Syst. Evol. Microbiol.">
        <title>The Global Catalogue of Microorganisms (GCM) 10K type strain sequencing project: providing services to taxonomists for standard genome sequencing and annotation.</title>
        <authorList>
            <consortium name="The Broad Institute Genomics Platform"/>
            <consortium name="The Broad Institute Genome Sequencing Center for Infectious Disease"/>
            <person name="Wu L."/>
            <person name="Ma J."/>
        </authorList>
    </citation>
    <scope>NUCLEOTIDE SEQUENCE [LARGE SCALE GENOMIC DNA]</scope>
    <source>
        <strain evidence="7">CGMCC 1.10759</strain>
    </source>
</reference>
<name>A0ABV8T2C3_9GAMM</name>
<evidence type="ECO:0000313" key="7">
    <source>
        <dbReference type="Proteomes" id="UP001595904"/>
    </source>
</evidence>
<dbReference type="Pfam" id="PF00891">
    <property type="entry name" value="Methyltransf_2"/>
    <property type="match status" value="1"/>
</dbReference>
<evidence type="ECO:0000259" key="5">
    <source>
        <dbReference type="Pfam" id="PF21212"/>
    </source>
</evidence>
<sequence>MTGRPGRDDKPLYEALIDAQKLAFAPLSFHATLALRDLGVLAALAESRAEGLTAERIAEVTRLPLYGVKVLLEAGVVADLIAIEGERFHLRQLGLLVLRDRMTRVNMDFTADVCYRGMAHLRDTITTGKPAGLRELGPWKTIYEGLTQLPPQVQKSWFAFDHYYSDHMFPNALPRVFAERPRRLLDVGANTGKFALSCLEHDPQVQVSLLDHPGQLELARQAIEAKGHGARASYHPIDFLDPSREFPGNQDAIWMSQFLDCFGEDEIVSILQRARRALSAQGRLYIVETYWDHQEHAAARFVLTMTSLYFACLANGNSKMYRSEDMRACVQRAGFSIEHDLQRFSASHTMFVCRPG</sequence>
<feature type="domain" description="O-methyltransferase C-terminal" evidence="4">
    <location>
        <begin position="181"/>
        <end position="336"/>
    </location>
</feature>
<dbReference type="Gene3D" id="3.40.50.150">
    <property type="entry name" value="Vaccinia Virus protein VP39"/>
    <property type="match status" value="1"/>
</dbReference>
<evidence type="ECO:0000256" key="1">
    <source>
        <dbReference type="ARBA" id="ARBA00022603"/>
    </source>
</evidence>
<keyword evidence="1 6" id="KW-0489">Methyltransferase</keyword>
<keyword evidence="7" id="KW-1185">Reference proteome</keyword>